<sequence>MSGELEVIEAPDEVLGEDFVRDVFYIAINCGKMLLESGAETYRIEDTMLRIASNYGIGNAQVFVTPTVIIFSLNDYALTQTLRIEERSNNLEKVMVVNELSRRISDGLPLKQAIRGMEKIHNTRFFPLWLLVLSGGVIGIMFLLLFEGVARDIPAAFIGGAGGVFLMEGIQRYTRVQFFTEFFAALYIATVTVIFVGLGYGIMLDTIIIASVMPLVPGVLITNAIREMIRGHLMAGIMKGAEAGLTAIAIGAGVGLVFMLV</sequence>
<evidence type="ECO:0000313" key="10">
    <source>
        <dbReference type="Proteomes" id="UP000527860"/>
    </source>
</evidence>
<evidence type="ECO:0000256" key="6">
    <source>
        <dbReference type="ARBA" id="ARBA00034125"/>
    </source>
</evidence>
<feature type="transmembrane region" description="Helical" evidence="7">
    <location>
        <begin position="182"/>
        <end position="201"/>
    </location>
</feature>
<reference evidence="10" key="1">
    <citation type="submission" date="2020-04" db="EMBL/GenBank/DDBJ databases">
        <title>Genome analysis and biological profiling of marine Cellulosimicrobium funkei MOSEL-ME6.</title>
        <authorList>
            <person name="Tanveer F."/>
            <person name="Xie Y."/>
            <person name="Shinwari Z.K."/>
        </authorList>
    </citation>
    <scope>NUCLEOTIDE SEQUENCE [LARGE SCALE GENOMIC DNA]</scope>
    <source>
        <strain evidence="10">MOSEL-ME25</strain>
    </source>
</reference>
<evidence type="ECO:0000313" key="9">
    <source>
        <dbReference type="EMBL" id="MDB0579722.1"/>
    </source>
</evidence>
<evidence type="ECO:0000256" key="7">
    <source>
        <dbReference type="SAM" id="Phobius"/>
    </source>
</evidence>
<dbReference type="PANTHER" id="PTHR34390">
    <property type="entry name" value="UPF0442 PROTEIN YJJB-RELATED"/>
    <property type="match status" value="1"/>
</dbReference>
<evidence type="ECO:0000256" key="1">
    <source>
        <dbReference type="ARBA" id="ARBA00004651"/>
    </source>
</evidence>
<evidence type="ECO:0000256" key="2">
    <source>
        <dbReference type="ARBA" id="ARBA00022475"/>
    </source>
</evidence>
<organism evidence="9 10">
    <name type="scientific">Salinicoccus roseus</name>
    <dbReference type="NCBI Taxonomy" id="45670"/>
    <lineage>
        <taxon>Bacteria</taxon>
        <taxon>Bacillati</taxon>
        <taxon>Bacillota</taxon>
        <taxon>Bacilli</taxon>
        <taxon>Bacillales</taxon>
        <taxon>Staphylococcaceae</taxon>
        <taxon>Salinicoccus</taxon>
    </lineage>
</organism>
<proteinExistence type="inferred from homology"/>
<comment type="subcellular location">
    <subcellularLocation>
        <location evidence="1">Cell membrane</location>
        <topology evidence="1">Multi-pass membrane protein</topology>
    </subcellularLocation>
</comment>
<keyword evidence="10" id="KW-1185">Reference proteome</keyword>
<gene>
    <name evidence="9" type="ORF">F7P68_0004195</name>
</gene>
<feature type="transmembrane region" description="Helical" evidence="7">
    <location>
        <begin position="207"/>
        <end position="225"/>
    </location>
</feature>
<protein>
    <submittedName>
        <fullName evidence="9">Threonine/serine exporter family protein</fullName>
    </submittedName>
</protein>
<dbReference type="RefSeq" id="WP_235364147.1">
    <property type="nucleotide sequence ID" value="NZ_JABEVU030000001.1"/>
</dbReference>
<dbReference type="EMBL" id="JABEVU030000001">
    <property type="protein sequence ID" value="MDB0579722.1"/>
    <property type="molecule type" value="Genomic_DNA"/>
</dbReference>
<feature type="transmembrane region" description="Helical" evidence="7">
    <location>
        <begin position="125"/>
        <end position="146"/>
    </location>
</feature>
<evidence type="ECO:0000259" key="8">
    <source>
        <dbReference type="Pfam" id="PF06738"/>
    </source>
</evidence>
<dbReference type="InterPro" id="IPR010619">
    <property type="entry name" value="ThrE-like_N"/>
</dbReference>
<keyword evidence="4 7" id="KW-1133">Transmembrane helix</keyword>
<feature type="transmembrane region" description="Helical" evidence="7">
    <location>
        <begin position="152"/>
        <end position="170"/>
    </location>
</feature>
<evidence type="ECO:0000256" key="5">
    <source>
        <dbReference type="ARBA" id="ARBA00023136"/>
    </source>
</evidence>
<keyword evidence="3 7" id="KW-0812">Transmembrane</keyword>
<name>A0ABT4YFW8_9STAP</name>
<keyword evidence="2" id="KW-1003">Cell membrane</keyword>
<comment type="caution">
    <text evidence="9">The sequence shown here is derived from an EMBL/GenBank/DDBJ whole genome shotgun (WGS) entry which is preliminary data.</text>
</comment>
<accession>A0ABT4YFW8</accession>
<keyword evidence="5 7" id="KW-0472">Membrane</keyword>
<dbReference type="GeneID" id="77844482"/>
<feature type="transmembrane region" description="Helical" evidence="7">
    <location>
        <begin position="237"/>
        <end position="260"/>
    </location>
</feature>
<evidence type="ECO:0000256" key="3">
    <source>
        <dbReference type="ARBA" id="ARBA00022692"/>
    </source>
</evidence>
<reference evidence="9 10" key="2">
    <citation type="submission" date="2022-12" db="EMBL/GenBank/DDBJ databases">
        <title>Genome analysis and biological profiling of marine Salinicoccus roseus MOSEL-ME25.</title>
        <authorList>
            <person name="Mirza F.T."/>
            <person name="Xie Y."/>
            <person name="Shinwari Z.K."/>
        </authorList>
    </citation>
    <scope>NUCLEOTIDE SEQUENCE [LARGE SCALE GENOMIC DNA]</scope>
    <source>
        <strain evidence="9 10">MOSEL-ME25</strain>
    </source>
</reference>
<comment type="similarity">
    <text evidence="6">Belongs to the ThrE exporter (TC 2.A.79) family.</text>
</comment>
<dbReference type="Pfam" id="PF06738">
    <property type="entry name" value="ThrE"/>
    <property type="match status" value="1"/>
</dbReference>
<dbReference type="PANTHER" id="PTHR34390:SF2">
    <property type="entry name" value="SUCCINATE TRANSPORTER SUBUNIT YJJP-RELATED"/>
    <property type="match status" value="1"/>
</dbReference>
<dbReference type="InterPro" id="IPR050539">
    <property type="entry name" value="ThrE_Dicarb/AminoAcid_Exp"/>
</dbReference>
<evidence type="ECO:0000256" key="4">
    <source>
        <dbReference type="ARBA" id="ARBA00022989"/>
    </source>
</evidence>
<dbReference type="Proteomes" id="UP000527860">
    <property type="component" value="Unassembled WGS sequence"/>
</dbReference>
<feature type="domain" description="Threonine/serine exporter-like N-terminal" evidence="8">
    <location>
        <begin position="26"/>
        <end position="260"/>
    </location>
</feature>